<evidence type="ECO:0000313" key="7">
    <source>
        <dbReference type="EMBL" id="KAK1772884.1"/>
    </source>
</evidence>
<feature type="compositionally biased region" description="Pro residues" evidence="5">
    <location>
        <begin position="186"/>
        <end position="195"/>
    </location>
</feature>
<dbReference type="Proteomes" id="UP001244011">
    <property type="component" value="Unassembled WGS sequence"/>
</dbReference>
<evidence type="ECO:0000256" key="5">
    <source>
        <dbReference type="SAM" id="MobiDB-lite"/>
    </source>
</evidence>
<evidence type="ECO:0000313" key="8">
    <source>
        <dbReference type="Proteomes" id="UP001244011"/>
    </source>
</evidence>
<evidence type="ECO:0000256" key="2">
    <source>
        <dbReference type="ARBA" id="ARBA00022771"/>
    </source>
</evidence>
<dbReference type="EMBL" id="MU838997">
    <property type="protein sequence ID" value="KAK1772884.1"/>
    <property type="molecule type" value="Genomic_DNA"/>
</dbReference>
<feature type="region of interest" description="Disordered" evidence="5">
    <location>
        <begin position="87"/>
        <end position="200"/>
    </location>
</feature>
<name>A0AAJ0CA01_9PEZI</name>
<comment type="caution">
    <text evidence="7">The sequence shown here is derived from an EMBL/GenBank/DDBJ whole genome shotgun (WGS) entry which is preliminary data.</text>
</comment>
<feature type="compositionally biased region" description="Low complexity" evidence="5">
    <location>
        <begin position="118"/>
        <end position="131"/>
    </location>
</feature>
<keyword evidence="3" id="KW-0862">Zinc</keyword>
<dbReference type="GO" id="GO:0008270">
    <property type="term" value="F:zinc ion binding"/>
    <property type="evidence" value="ECO:0007669"/>
    <property type="project" value="UniProtKB-KW"/>
</dbReference>
<keyword evidence="1" id="KW-0479">Metal-binding</keyword>
<organism evidence="7 8">
    <name type="scientific">Phialemonium atrogriseum</name>
    <dbReference type="NCBI Taxonomy" id="1093897"/>
    <lineage>
        <taxon>Eukaryota</taxon>
        <taxon>Fungi</taxon>
        <taxon>Dikarya</taxon>
        <taxon>Ascomycota</taxon>
        <taxon>Pezizomycotina</taxon>
        <taxon>Sordariomycetes</taxon>
        <taxon>Sordariomycetidae</taxon>
        <taxon>Cephalothecales</taxon>
        <taxon>Cephalothecaceae</taxon>
        <taxon>Phialemonium</taxon>
    </lineage>
</organism>
<evidence type="ECO:0000259" key="6">
    <source>
        <dbReference type="PROSITE" id="PS51999"/>
    </source>
</evidence>
<feature type="compositionally biased region" description="Pro residues" evidence="5">
    <location>
        <begin position="158"/>
        <end position="169"/>
    </location>
</feature>
<accession>A0AAJ0CA01</accession>
<dbReference type="AlphaFoldDB" id="A0AAJ0CA01"/>
<proteinExistence type="predicted"/>
<evidence type="ECO:0000256" key="1">
    <source>
        <dbReference type="ARBA" id="ARBA00022723"/>
    </source>
</evidence>
<evidence type="ECO:0000256" key="3">
    <source>
        <dbReference type="ARBA" id="ARBA00022833"/>
    </source>
</evidence>
<dbReference type="InterPro" id="IPR010666">
    <property type="entry name" value="Znf_GRF"/>
</dbReference>
<evidence type="ECO:0000256" key="4">
    <source>
        <dbReference type="PROSITE-ProRule" id="PRU01343"/>
    </source>
</evidence>
<feature type="compositionally biased region" description="Basic and acidic residues" evidence="5">
    <location>
        <begin position="96"/>
        <end position="105"/>
    </location>
</feature>
<dbReference type="GeneID" id="85306815"/>
<sequence length="242" mass="27298">MAETKKAVYHVSTYEIGRFKDGAWHCVHGDPAVENTAGTRSTCAGMRFWACDRTKHSGDECRFYLWEDHLDEAINYHNIPEDIAAQVRRTPSKRKRDGDIRDFYRSPKTPRTPRTPRTRAIATEAAATNSPTPVAAGPSNTRRELSPSPLPKETAKPMQPPPPPQPPRTPTSKSRATFSLEERPKPPAFELPPSPNRRRLTSPELKAYNVVIKSLSAERVGLTLKGQNALREIIKEESYWMQ</sequence>
<gene>
    <name evidence="7" type="ORF">QBC33DRAFT_32583</name>
</gene>
<feature type="domain" description="GRF-type" evidence="6">
    <location>
        <begin position="26"/>
        <end position="70"/>
    </location>
</feature>
<dbReference type="PROSITE" id="PS51999">
    <property type="entry name" value="ZF_GRF"/>
    <property type="match status" value="1"/>
</dbReference>
<protein>
    <recommendedName>
        <fullName evidence="6">GRF-type domain-containing protein</fullName>
    </recommendedName>
</protein>
<dbReference type="RefSeq" id="XP_060289097.1">
    <property type="nucleotide sequence ID" value="XM_060423628.1"/>
</dbReference>
<keyword evidence="2 4" id="KW-0863">Zinc-finger</keyword>
<reference evidence="7" key="1">
    <citation type="submission" date="2023-06" db="EMBL/GenBank/DDBJ databases">
        <title>Genome-scale phylogeny and comparative genomics of the fungal order Sordariales.</title>
        <authorList>
            <consortium name="Lawrence Berkeley National Laboratory"/>
            <person name="Hensen N."/>
            <person name="Bonometti L."/>
            <person name="Westerberg I."/>
            <person name="Brannstrom I.O."/>
            <person name="Guillou S."/>
            <person name="Cros-Aarteil S."/>
            <person name="Calhoun S."/>
            <person name="Haridas S."/>
            <person name="Kuo A."/>
            <person name="Mondo S."/>
            <person name="Pangilinan J."/>
            <person name="Riley R."/>
            <person name="Labutti K."/>
            <person name="Andreopoulos B."/>
            <person name="Lipzen A."/>
            <person name="Chen C."/>
            <person name="Yanf M."/>
            <person name="Daum C."/>
            <person name="Ng V."/>
            <person name="Clum A."/>
            <person name="Steindorff A."/>
            <person name="Ohm R."/>
            <person name="Martin F."/>
            <person name="Silar P."/>
            <person name="Natvig D."/>
            <person name="Lalanne C."/>
            <person name="Gautier V."/>
            <person name="Ament-Velasquez S.L."/>
            <person name="Kruys A."/>
            <person name="Hutchinson M.I."/>
            <person name="Powell A.J."/>
            <person name="Barry K."/>
            <person name="Miller A.N."/>
            <person name="Grigoriev I.V."/>
            <person name="Debuchy R."/>
            <person name="Gladieux P."/>
            <person name="Thoren M.H."/>
            <person name="Johannesson H."/>
        </authorList>
    </citation>
    <scope>NUCLEOTIDE SEQUENCE</scope>
    <source>
        <strain evidence="7">8032-3</strain>
    </source>
</reference>
<keyword evidence="8" id="KW-1185">Reference proteome</keyword>